<feature type="compositionally biased region" description="Polar residues" evidence="2">
    <location>
        <begin position="55"/>
        <end position="65"/>
    </location>
</feature>
<dbReference type="STRING" id="6182.A0A4Z2CT14"/>
<name>A0A4Z2CT14_SCHJA</name>
<feature type="coiled-coil region" evidence="1">
    <location>
        <begin position="216"/>
        <end position="260"/>
    </location>
</feature>
<dbReference type="PANTHER" id="PTHR14362:SF2">
    <property type="entry name" value="COILED-COIL DOMAIN-CONTAINING PROTEIN 81"/>
    <property type="match status" value="1"/>
</dbReference>
<dbReference type="AlphaFoldDB" id="A0A4Z2CT14"/>
<organism evidence="3 4">
    <name type="scientific">Schistosoma japonicum</name>
    <name type="common">Blood fluke</name>
    <dbReference type="NCBI Taxonomy" id="6182"/>
    <lineage>
        <taxon>Eukaryota</taxon>
        <taxon>Metazoa</taxon>
        <taxon>Spiralia</taxon>
        <taxon>Lophotrochozoa</taxon>
        <taxon>Platyhelminthes</taxon>
        <taxon>Trematoda</taxon>
        <taxon>Digenea</taxon>
        <taxon>Strigeidida</taxon>
        <taxon>Schistosomatoidea</taxon>
        <taxon>Schistosomatidae</taxon>
        <taxon>Schistosoma</taxon>
    </lineage>
</organism>
<evidence type="ECO:0000256" key="1">
    <source>
        <dbReference type="SAM" id="Coils"/>
    </source>
</evidence>
<dbReference type="GO" id="GO:0005815">
    <property type="term" value="C:microtubule organizing center"/>
    <property type="evidence" value="ECO:0007669"/>
    <property type="project" value="TreeGrafter"/>
</dbReference>
<dbReference type="EMBL" id="SKCS01000432">
    <property type="protein sequence ID" value="TNN07351.1"/>
    <property type="molecule type" value="Genomic_DNA"/>
</dbReference>
<gene>
    <name evidence="3" type="ORF">EWB00_007776</name>
</gene>
<evidence type="ECO:0000313" key="4">
    <source>
        <dbReference type="Proteomes" id="UP000311919"/>
    </source>
</evidence>
<evidence type="ECO:0000256" key="2">
    <source>
        <dbReference type="SAM" id="MobiDB-lite"/>
    </source>
</evidence>
<feature type="region of interest" description="Disordered" evidence="2">
    <location>
        <begin position="1"/>
        <end position="65"/>
    </location>
</feature>
<keyword evidence="4" id="KW-1185">Reference proteome</keyword>
<dbReference type="Proteomes" id="UP000311919">
    <property type="component" value="Unassembled WGS sequence"/>
</dbReference>
<accession>A0A4Z2CT14</accession>
<dbReference type="PANTHER" id="PTHR14362">
    <property type="entry name" value="COILED-COIL DOMAIN-CONTAINING PROTEIN 81"/>
    <property type="match status" value="1"/>
</dbReference>
<feature type="coiled-coil region" evidence="1">
    <location>
        <begin position="404"/>
        <end position="438"/>
    </location>
</feature>
<proteinExistence type="predicted"/>
<reference evidence="3 4" key="1">
    <citation type="submission" date="2019-03" db="EMBL/GenBank/DDBJ databases">
        <title>An improved genome assembly of the fluke Schistosoma japonicum.</title>
        <authorList>
            <person name="Hu W."/>
            <person name="Luo F."/>
            <person name="Yin M."/>
            <person name="Mo X."/>
            <person name="Sun C."/>
            <person name="Wu Q."/>
            <person name="Zhu B."/>
            <person name="Xiang M."/>
            <person name="Wang J."/>
            <person name="Wang Y."/>
            <person name="Zhang T."/>
            <person name="Xu B."/>
            <person name="Zheng H."/>
            <person name="Feng Z."/>
        </authorList>
    </citation>
    <scope>NUCLEOTIDE SEQUENCE [LARGE SCALE GENOMIC DNA]</scope>
    <source>
        <strain evidence="3">HuSjv2</strain>
        <tissue evidence="3">Worms</tissue>
    </source>
</reference>
<sequence>MSNKSHRSTNSIEKLTVIDEHEPSKSPVTALIQSKRQDDKSDISSTFSRMDYLDTTKSNPDSSASCINTGQMQNNQVSTFQEVPELVNRPRSLPEKNTTEDFIGSSLFSCISSENETNRKGFISPNLPKLCTANLSQHFMKSSKHPSHCSVSCMSSNSSNYSRSSLSSVRSLKSNIEELEKRIPQRDENCNHALTKYNGLCYLCHQRRIRNIPVDLKDEIKKKEQAEEELLQIYQRMRANNEAKQEQETLLNKRIELCKQAAFNLGVACSKRMKKSFVDPTCYQSFIMNKRPPTPLRQIKQNELKTELDNQIQQRLTDIHHIKEQELFSNKLEQVKLTEELENQRKRAYESKLQNQTEYKEALDFQVKHKPEHLPKSEDNSLGSMSRLFDDNDEKLIKRNLIAKSIQQHQLKSIKELKNQLENEKLCENEQEKKLLKRVHDDLIADKLQRKQEQKAIRQYLQNEWLTATQVKQDKELHEKLRDQAQQSLTLLDQTRNYKRCNQCKRGLDNVGQFHITTDTYVPGKHFVI</sequence>
<protein>
    <submittedName>
        <fullName evidence="3">Coiled-coil domain-containing protein isoform 2</fullName>
    </submittedName>
</protein>
<dbReference type="EMBL" id="SKCS01000432">
    <property type="protein sequence ID" value="TNN07353.1"/>
    <property type="molecule type" value="Genomic_DNA"/>
</dbReference>
<dbReference type="InterPro" id="IPR026295">
    <property type="entry name" value="CCD81"/>
</dbReference>
<keyword evidence="1" id="KW-0175">Coiled coil</keyword>
<comment type="caution">
    <text evidence="3">The sequence shown here is derived from an EMBL/GenBank/DDBJ whole genome shotgun (WGS) entry which is preliminary data.</text>
</comment>
<evidence type="ECO:0000313" key="3">
    <source>
        <dbReference type="EMBL" id="TNN07353.1"/>
    </source>
</evidence>
<dbReference type="OrthoDB" id="125906at2759"/>